<protein>
    <submittedName>
        <fullName evidence="2">Ovule protein</fullName>
    </submittedName>
</protein>
<evidence type="ECO:0000313" key="1">
    <source>
        <dbReference type="Proteomes" id="UP000887565"/>
    </source>
</evidence>
<accession>A0A915K247</accession>
<reference evidence="2" key="1">
    <citation type="submission" date="2022-11" db="UniProtKB">
        <authorList>
            <consortium name="WormBaseParasite"/>
        </authorList>
    </citation>
    <scope>IDENTIFICATION</scope>
</reference>
<proteinExistence type="predicted"/>
<dbReference type="Proteomes" id="UP000887565">
    <property type="component" value="Unplaced"/>
</dbReference>
<organism evidence="1 2">
    <name type="scientific">Romanomermis culicivorax</name>
    <name type="common">Nematode worm</name>
    <dbReference type="NCBI Taxonomy" id="13658"/>
    <lineage>
        <taxon>Eukaryota</taxon>
        <taxon>Metazoa</taxon>
        <taxon>Ecdysozoa</taxon>
        <taxon>Nematoda</taxon>
        <taxon>Enoplea</taxon>
        <taxon>Dorylaimia</taxon>
        <taxon>Mermithida</taxon>
        <taxon>Mermithoidea</taxon>
        <taxon>Mermithidae</taxon>
        <taxon>Romanomermis</taxon>
    </lineage>
</organism>
<evidence type="ECO:0000313" key="2">
    <source>
        <dbReference type="WBParaSite" id="nRc.2.0.1.t31888-RA"/>
    </source>
</evidence>
<dbReference type="WBParaSite" id="nRc.2.0.1.t31888-RA">
    <property type="protein sequence ID" value="nRc.2.0.1.t31888-RA"/>
    <property type="gene ID" value="nRc.2.0.1.g31888"/>
</dbReference>
<name>A0A915K247_ROMCU</name>
<dbReference type="AlphaFoldDB" id="A0A915K247"/>
<sequence>MTVFNKNTICILHKNNHVIQLMLDSPPNRGIFPRNFVRCPYMTSNLGRLECVLNISFKIKYFENS</sequence>
<keyword evidence="1" id="KW-1185">Reference proteome</keyword>